<dbReference type="InterPro" id="IPR017930">
    <property type="entry name" value="Myb_dom"/>
</dbReference>
<feature type="domain" description="Myb-like" evidence="7">
    <location>
        <begin position="369"/>
        <end position="420"/>
    </location>
</feature>
<feature type="domain" description="Myb-like" evidence="7">
    <location>
        <begin position="260"/>
        <end position="312"/>
    </location>
</feature>
<dbReference type="OrthoDB" id="2143914at2759"/>
<dbReference type="SUPFAM" id="SSF46689">
    <property type="entry name" value="Homeodomain-like"/>
    <property type="match status" value="3"/>
</dbReference>
<dbReference type="InterPro" id="IPR051575">
    <property type="entry name" value="Myb-like_DNA-bd"/>
</dbReference>
<dbReference type="CDD" id="cd00167">
    <property type="entry name" value="SANT"/>
    <property type="match status" value="3"/>
</dbReference>
<dbReference type="AlphaFoldDB" id="A0A232EUX0"/>
<protein>
    <recommendedName>
        <fullName evidence="12">snRNA-activating protein complex subunit 4</fullName>
    </recommendedName>
</protein>
<dbReference type="PROSITE" id="PS51294">
    <property type="entry name" value="HTH_MYB"/>
    <property type="match status" value="3"/>
</dbReference>
<evidence type="ECO:0000256" key="2">
    <source>
        <dbReference type="ARBA" id="ARBA00023015"/>
    </source>
</evidence>
<dbReference type="STRING" id="543379.A0A232EUX0"/>
<evidence type="ECO:0000259" key="7">
    <source>
        <dbReference type="PROSITE" id="PS50090"/>
    </source>
</evidence>
<keyword evidence="4" id="KW-0804">Transcription</keyword>
<comment type="caution">
    <text evidence="10">The sequence shown here is derived from an EMBL/GenBank/DDBJ whole genome shotgun (WGS) entry which is preliminary data.</text>
</comment>
<evidence type="ECO:0000256" key="1">
    <source>
        <dbReference type="ARBA" id="ARBA00004123"/>
    </source>
</evidence>
<name>A0A232EUX0_9HYME</name>
<dbReference type="PROSITE" id="PS50090">
    <property type="entry name" value="MYB_LIKE"/>
    <property type="match status" value="3"/>
</dbReference>
<dbReference type="Gene3D" id="1.10.10.60">
    <property type="entry name" value="Homeodomain-like"/>
    <property type="match status" value="3"/>
</dbReference>
<comment type="subcellular location">
    <subcellularLocation>
        <location evidence="1">Nucleus</location>
    </subcellularLocation>
</comment>
<evidence type="ECO:0000256" key="4">
    <source>
        <dbReference type="ARBA" id="ARBA00023163"/>
    </source>
</evidence>
<evidence type="ECO:0000313" key="10">
    <source>
        <dbReference type="EMBL" id="OXU22137.1"/>
    </source>
</evidence>
<feature type="domain" description="HTH myb-type" evidence="9">
    <location>
        <begin position="369"/>
        <end position="424"/>
    </location>
</feature>
<organism evidence="10 11">
    <name type="scientific">Trichomalopsis sarcophagae</name>
    <dbReference type="NCBI Taxonomy" id="543379"/>
    <lineage>
        <taxon>Eukaryota</taxon>
        <taxon>Metazoa</taxon>
        <taxon>Ecdysozoa</taxon>
        <taxon>Arthropoda</taxon>
        <taxon>Hexapoda</taxon>
        <taxon>Insecta</taxon>
        <taxon>Pterygota</taxon>
        <taxon>Neoptera</taxon>
        <taxon>Endopterygota</taxon>
        <taxon>Hymenoptera</taxon>
        <taxon>Apocrita</taxon>
        <taxon>Proctotrupomorpha</taxon>
        <taxon>Chalcidoidea</taxon>
        <taxon>Pteromalidae</taxon>
        <taxon>Pteromalinae</taxon>
        <taxon>Trichomalopsis</taxon>
    </lineage>
</organism>
<sequence length="862" mass="100738">MSDDEDNQSLLDEIQALDNILSQKQVATNTDGAIPVTLNIAQNHVPKQEGSFASDYHEEKVSRDSDEESDVDDPYANYSCNDLQDLLELNKKLIESVLKSRDRMVCLLDDCVQKQEVIKEQIGNTFVRSNKIVNLNAGMPYFKDKNYYSAKRNEDTETKIRNNELRLTELQRIHRWNHLDKNNLLKAIRHEVTLTVLKKSEDEINIESAITKTSQLPSDVKEAIGSLGSIQFDWMKIANNIPENKHTAEECEVMWNNFLHPKINKQKWTSKENKNLNRIVEQHDFENWDAIAKDLGTNRSGYQCFIRYNTNNWKNLMKGQTWSYNDDKTLAHLVSKLKIGDYIPWGYIASCMSNWTKQQVYFRWIYSLAPHLKKGRFSKEEDQQLLKAVEKYGENFSKIAALAMPNRTNIQLKEHYLTLTMKLIGGKKIWTLQEDEKLIALQKKYGQQWVKIVRELPGVTRVQARQRYASIMRYQKRGIKVHMIDREERMVPCQPEHTVVTYTNNTPWSRENKEIFVRHMKVDDYLINFFKREKSNMKLINWNKAYNPVKLREDTKKLFNTLTQLNANLDILSNFDDDFDSDETNQQLLSSLQDYINEKQNSIFSQEVKLMALRICGSLEAAPERERFIPPLPFGFCAPKSKIKNFNTINYTAKPNEHQRNKMELEMFFTPNLNVTEYLGEDIDNQFEKLKNLFISSTKMQKRVYSLKCKQFAKTDLFVDSPEDNIIKPPTYGAKKMKYDWELNQMISEDSTTEKIINVEEHPLSLIEPNRAMLQAYQEILLTSASFPSASNEIHLQYKLSHKGREALHLFKKRYEQLFQIPAGLSRIVPPDTVDESAFLPIVEKLKHKKSLKTKRLKSTAK</sequence>
<dbReference type="InterPro" id="IPR001005">
    <property type="entry name" value="SANT/Myb"/>
</dbReference>
<dbReference type="PROSITE" id="PS51293">
    <property type="entry name" value="SANT"/>
    <property type="match status" value="1"/>
</dbReference>
<keyword evidence="5" id="KW-0539">Nucleus</keyword>
<dbReference type="GO" id="GO:0042796">
    <property type="term" value="P:snRNA transcription by RNA polymerase III"/>
    <property type="evidence" value="ECO:0007669"/>
    <property type="project" value="TreeGrafter"/>
</dbReference>
<keyword evidence="2" id="KW-0805">Transcription regulation</keyword>
<dbReference type="InterPro" id="IPR009057">
    <property type="entry name" value="Homeodomain-like_sf"/>
</dbReference>
<evidence type="ECO:0008006" key="12">
    <source>
        <dbReference type="Google" id="ProtNLM"/>
    </source>
</evidence>
<feature type="domain" description="HTH myb-type" evidence="9">
    <location>
        <begin position="430"/>
        <end position="476"/>
    </location>
</feature>
<evidence type="ECO:0000313" key="11">
    <source>
        <dbReference type="Proteomes" id="UP000215335"/>
    </source>
</evidence>
<dbReference type="Pfam" id="PF00249">
    <property type="entry name" value="Myb_DNA-binding"/>
    <property type="match status" value="3"/>
</dbReference>
<proteinExistence type="predicted"/>
<feature type="domain" description="HTH myb-type" evidence="9">
    <location>
        <begin position="260"/>
        <end position="316"/>
    </location>
</feature>
<dbReference type="PANTHER" id="PTHR46621:SF1">
    <property type="entry name" value="SNRNA-ACTIVATING PROTEIN COMPLEX SUBUNIT 4"/>
    <property type="match status" value="1"/>
</dbReference>
<dbReference type="Proteomes" id="UP000215335">
    <property type="component" value="Unassembled WGS sequence"/>
</dbReference>
<reference evidence="10 11" key="1">
    <citation type="journal article" date="2017" name="Curr. Biol.">
        <title>The Evolution of Venom by Co-option of Single-Copy Genes.</title>
        <authorList>
            <person name="Martinson E.O."/>
            <person name="Mrinalini"/>
            <person name="Kelkar Y.D."/>
            <person name="Chang C.H."/>
            <person name="Werren J.H."/>
        </authorList>
    </citation>
    <scope>NUCLEOTIDE SEQUENCE [LARGE SCALE GENOMIC DNA]</scope>
    <source>
        <strain evidence="10 11">Alberta</strain>
        <tissue evidence="10">Whole body</tissue>
    </source>
</reference>
<evidence type="ECO:0000256" key="3">
    <source>
        <dbReference type="ARBA" id="ARBA00023125"/>
    </source>
</evidence>
<keyword evidence="3" id="KW-0238">DNA-binding</keyword>
<feature type="domain" description="SANT" evidence="8">
    <location>
        <begin position="372"/>
        <end position="424"/>
    </location>
</feature>
<dbReference type="GO" id="GO:0005634">
    <property type="term" value="C:nucleus"/>
    <property type="evidence" value="ECO:0007669"/>
    <property type="project" value="UniProtKB-SubCell"/>
</dbReference>
<dbReference type="InterPro" id="IPR017884">
    <property type="entry name" value="SANT_dom"/>
</dbReference>
<evidence type="ECO:0000256" key="5">
    <source>
        <dbReference type="ARBA" id="ARBA00023242"/>
    </source>
</evidence>
<feature type="region of interest" description="Disordered" evidence="6">
    <location>
        <begin position="48"/>
        <end position="74"/>
    </location>
</feature>
<dbReference type="GO" id="GO:0042795">
    <property type="term" value="P:snRNA transcription by RNA polymerase II"/>
    <property type="evidence" value="ECO:0007669"/>
    <property type="project" value="TreeGrafter"/>
</dbReference>
<evidence type="ECO:0000256" key="6">
    <source>
        <dbReference type="SAM" id="MobiDB-lite"/>
    </source>
</evidence>
<feature type="compositionally biased region" description="Basic and acidic residues" evidence="6">
    <location>
        <begin position="55"/>
        <end position="64"/>
    </location>
</feature>
<evidence type="ECO:0000259" key="9">
    <source>
        <dbReference type="PROSITE" id="PS51294"/>
    </source>
</evidence>
<gene>
    <name evidence="10" type="ORF">TSAR_004998</name>
</gene>
<dbReference type="GO" id="GO:0001006">
    <property type="term" value="F:RNA polymerase III type 3 promoter sequence-specific DNA binding"/>
    <property type="evidence" value="ECO:0007669"/>
    <property type="project" value="TreeGrafter"/>
</dbReference>
<dbReference type="EMBL" id="NNAY01002080">
    <property type="protein sequence ID" value="OXU22137.1"/>
    <property type="molecule type" value="Genomic_DNA"/>
</dbReference>
<dbReference type="GO" id="GO:0019185">
    <property type="term" value="C:snRNA-activating protein complex"/>
    <property type="evidence" value="ECO:0007669"/>
    <property type="project" value="TreeGrafter"/>
</dbReference>
<feature type="domain" description="Myb-like" evidence="7">
    <location>
        <begin position="430"/>
        <end position="472"/>
    </location>
</feature>
<accession>A0A232EUX0</accession>
<dbReference type="PANTHER" id="PTHR46621">
    <property type="entry name" value="SNRNA-ACTIVATING PROTEIN COMPLEX SUBUNIT 4"/>
    <property type="match status" value="1"/>
</dbReference>
<dbReference type="GO" id="GO:0000978">
    <property type="term" value="F:RNA polymerase II cis-regulatory region sequence-specific DNA binding"/>
    <property type="evidence" value="ECO:0007669"/>
    <property type="project" value="TreeGrafter"/>
</dbReference>
<dbReference type="SMART" id="SM00717">
    <property type="entry name" value="SANT"/>
    <property type="match status" value="5"/>
</dbReference>
<keyword evidence="11" id="KW-1185">Reference proteome</keyword>
<evidence type="ECO:0000259" key="8">
    <source>
        <dbReference type="PROSITE" id="PS51293"/>
    </source>
</evidence>